<dbReference type="GO" id="GO:0004673">
    <property type="term" value="F:protein histidine kinase activity"/>
    <property type="evidence" value="ECO:0007669"/>
    <property type="project" value="UniProtKB-EC"/>
</dbReference>
<evidence type="ECO:0000313" key="9">
    <source>
        <dbReference type="EMBL" id="GBF51712.1"/>
    </source>
</evidence>
<dbReference type="RefSeq" id="WP_135355081.1">
    <property type="nucleotide sequence ID" value="NZ_BFBB01000008.1"/>
</dbReference>
<evidence type="ECO:0000256" key="5">
    <source>
        <dbReference type="ARBA" id="ARBA00022741"/>
    </source>
</evidence>
<keyword evidence="7" id="KW-0067">ATP-binding</keyword>
<dbReference type="InterPro" id="IPR011495">
    <property type="entry name" value="Sig_transdc_His_kin_sub2_dim/P"/>
</dbReference>
<dbReference type="AlphaFoldDB" id="A0A2P2E4B9"/>
<dbReference type="Gene3D" id="3.30.565.10">
    <property type="entry name" value="Histidine kinase-like ATPase, C-terminal domain"/>
    <property type="match status" value="1"/>
</dbReference>
<dbReference type="PROSITE" id="PS50112">
    <property type="entry name" value="PAS"/>
    <property type="match status" value="1"/>
</dbReference>
<comment type="caution">
    <text evidence="9">The sequence shown here is derived from an EMBL/GenBank/DDBJ whole genome shotgun (WGS) entry which is preliminary data.</text>
</comment>
<proteinExistence type="predicted"/>
<comment type="catalytic activity">
    <reaction evidence="1">
        <text>ATP + protein L-histidine = ADP + protein N-phospho-L-histidine.</text>
        <dbReference type="EC" id="2.7.13.3"/>
    </reaction>
</comment>
<dbReference type="InterPro" id="IPR036890">
    <property type="entry name" value="HATPase_C_sf"/>
</dbReference>
<evidence type="ECO:0000256" key="4">
    <source>
        <dbReference type="ARBA" id="ARBA00022679"/>
    </source>
</evidence>
<dbReference type="Pfam" id="PF07568">
    <property type="entry name" value="HisKA_2"/>
    <property type="match status" value="1"/>
</dbReference>
<dbReference type="GO" id="GO:0005524">
    <property type="term" value="F:ATP binding"/>
    <property type="evidence" value="ECO:0007669"/>
    <property type="project" value="UniProtKB-KW"/>
</dbReference>
<accession>A0A2P2E4B9</accession>
<dbReference type="NCBIfam" id="TIGR00229">
    <property type="entry name" value="sensory_box"/>
    <property type="match status" value="1"/>
</dbReference>
<evidence type="ECO:0000256" key="3">
    <source>
        <dbReference type="ARBA" id="ARBA00022553"/>
    </source>
</evidence>
<dbReference type="InterPro" id="IPR013656">
    <property type="entry name" value="PAS_4"/>
</dbReference>
<keyword evidence="6" id="KW-0418">Kinase</keyword>
<protein>
    <recommendedName>
        <fullName evidence="2">histidine kinase</fullName>
        <ecNumber evidence="2">2.7.13.3</ecNumber>
    </recommendedName>
</protein>
<dbReference type="Gene3D" id="3.30.450.20">
    <property type="entry name" value="PAS domain"/>
    <property type="match status" value="1"/>
</dbReference>
<gene>
    <name evidence="9" type="ORF">LPTSP4_32500</name>
</gene>
<keyword evidence="4" id="KW-0808">Transferase</keyword>
<organism evidence="9 10">
    <name type="scientific">Leptospira ryugenii</name>
    <dbReference type="NCBI Taxonomy" id="1917863"/>
    <lineage>
        <taxon>Bacteria</taxon>
        <taxon>Pseudomonadati</taxon>
        <taxon>Spirochaetota</taxon>
        <taxon>Spirochaetia</taxon>
        <taxon>Leptospirales</taxon>
        <taxon>Leptospiraceae</taxon>
        <taxon>Leptospira</taxon>
    </lineage>
</organism>
<dbReference type="CDD" id="cd00130">
    <property type="entry name" value="PAS"/>
    <property type="match status" value="1"/>
</dbReference>
<reference evidence="9 10" key="1">
    <citation type="submission" date="2018-02" db="EMBL/GenBank/DDBJ databases">
        <title>Novel Leptospira species isolated from soil and water in Japan.</title>
        <authorList>
            <person name="Nakao R."/>
            <person name="Masuzawa T."/>
        </authorList>
    </citation>
    <scope>NUCLEOTIDE SEQUENCE [LARGE SCALE GENOMIC DNA]</scope>
    <source>
        <strain evidence="9 10">YH101</strain>
    </source>
</reference>
<dbReference type="SUPFAM" id="SSF55785">
    <property type="entry name" value="PYP-like sensor domain (PAS domain)"/>
    <property type="match status" value="1"/>
</dbReference>
<dbReference type="OrthoDB" id="9806821at2"/>
<evidence type="ECO:0000256" key="7">
    <source>
        <dbReference type="ARBA" id="ARBA00022840"/>
    </source>
</evidence>
<dbReference type="Pfam" id="PF08448">
    <property type="entry name" value="PAS_4"/>
    <property type="match status" value="1"/>
</dbReference>
<dbReference type="EMBL" id="BFBB01000008">
    <property type="protein sequence ID" value="GBF51712.1"/>
    <property type="molecule type" value="Genomic_DNA"/>
</dbReference>
<dbReference type="InterPro" id="IPR035965">
    <property type="entry name" value="PAS-like_dom_sf"/>
</dbReference>
<dbReference type="SUPFAM" id="SSF55874">
    <property type="entry name" value="ATPase domain of HSP90 chaperone/DNA topoisomerase II/histidine kinase"/>
    <property type="match status" value="1"/>
</dbReference>
<name>A0A2P2E4B9_9LEPT</name>
<evidence type="ECO:0000256" key="6">
    <source>
        <dbReference type="ARBA" id="ARBA00022777"/>
    </source>
</evidence>
<dbReference type="InterPro" id="IPR000014">
    <property type="entry name" value="PAS"/>
</dbReference>
<feature type="domain" description="PAS" evidence="8">
    <location>
        <begin position="138"/>
        <end position="208"/>
    </location>
</feature>
<evidence type="ECO:0000256" key="1">
    <source>
        <dbReference type="ARBA" id="ARBA00000085"/>
    </source>
</evidence>
<dbReference type="EC" id="2.7.13.3" evidence="2"/>
<keyword evidence="5" id="KW-0547">Nucleotide-binding</keyword>
<evidence type="ECO:0000256" key="2">
    <source>
        <dbReference type="ARBA" id="ARBA00012438"/>
    </source>
</evidence>
<sequence>MSLSERSKSTLVVFLFGLESSEQNPFVQILQELGHSVHLIRDKNELQAISETQLHPKLILWNLDRLDFLGLTNDAKQSLTEHCPILFFSDAPEPSLLQAIESIPHYGLVSPTSPLAFLETQMQSSVKRFKDFSETRETLGTFRTTIATIPDLLVEADRDGNFIRFFGTRSDLLAAPEKDLLGKSIFQSLPPEVAEMAYRALAEADEKGFSLGHAYKLNVPKGELWFELSVAKNESIPNETRFIAVIRDITERKQNEERISKLLNEKEQILAEVHHRIKNNLSMLYSMLTLQSSYLKNKEGIEALDDSARRIQGMSLLYQNLFQSQDFGYLEANEYLSELLDQASRSIPNGFLIHFQKDLENFKVDAKTLQLLGLVMNEIISHMIKVILRENEEPNIEISMRLHADDIHIAISDKAKSSTFPLVDTEEPEDFGLVLVTELTKQLRGEIRSKFCKGTQITLRFPLQQQTKELLVATP</sequence>
<dbReference type="PANTHER" id="PTHR41523">
    <property type="entry name" value="TWO-COMPONENT SYSTEM SENSOR PROTEIN"/>
    <property type="match status" value="1"/>
</dbReference>
<dbReference type="PANTHER" id="PTHR41523:SF8">
    <property type="entry name" value="ETHYLENE RESPONSE SENSOR PROTEIN"/>
    <property type="match status" value="1"/>
</dbReference>
<evidence type="ECO:0000259" key="8">
    <source>
        <dbReference type="PROSITE" id="PS50112"/>
    </source>
</evidence>
<keyword evidence="10" id="KW-1185">Reference proteome</keyword>
<evidence type="ECO:0000313" key="10">
    <source>
        <dbReference type="Proteomes" id="UP000245133"/>
    </source>
</evidence>
<keyword evidence="3" id="KW-0597">Phosphoprotein</keyword>
<dbReference type="Proteomes" id="UP000245133">
    <property type="component" value="Unassembled WGS sequence"/>
</dbReference>